<dbReference type="EMBL" id="CP000825">
    <property type="protein sequence ID" value="ABV50900.1"/>
    <property type="molecule type" value="Genomic_DNA"/>
</dbReference>
<organism evidence="1 2">
    <name type="scientific">Prochlorococcus marinus (strain MIT 9215)</name>
    <dbReference type="NCBI Taxonomy" id="93060"/>
    <lineage>
        <taxon>Bacteria</taxon>
        <taxon>Bacillati</taxon>
        <taxon>Cyanobacteriota</taxon>
        <taxon>Cyanophyceae</taxon>
        <taxon>Synechococcales</taxon>
        <taxon>Prochlorococcaceae</taxon>
        <taxon>Prochlorococcus</taxon>
    </lineage>
</organism>
<sequence length="69" mass="7623">MTNSSYITTESCGRQNIFPTESRPYVDQSVSYDGYPQNAEKVNGRWAMVGLVALLGAYVTTDQIIPGIF</sequence>
<dbReference type="Proteomes" id="UP000002014">
    <property type="component" value="Chromosome"/>
</dbReference>
<accession>A8G5L9</accession>
<dbReference type="OrthoDB" id="488598at2"/>
<dbReference type="HOGENOM" id="CLU_171075_0_1_3"/>
<dbReference type="KEGG" id="pmh:P9215_12851"/>
<evidence type="ECO:0000313" key="2">
    <source>
        <dbReference type="Proteomes" id="UP000002014"/>
    </source>
</evidence>
<evidence type="ECO:0008006" key="3">
    <source>
        <dbReference type="Google" id="ProtNLM"/>
    </source>
</evidence>
<dbReference type="RefSeq" id="WP_012007969.1">
    <property type="nucleotide sequence ID" value="NC_009840.1"/>
</dbReference>
<name>A8G5L9_PROM2</name>
<protein>
    <recommendedName>
        <fullName evidence="3">High light inducible protein</fullName>
    </recommendedName>
</protein>
<proteinExistence type="predicted"/>
<evidence type="ECO:0000313" key="1">
    <source>
        <dbReference type="EMBL" id="ABV50900.1"/>
    </source>
</evidence>
<gene>
    <name evidence="1" type="ordered locus">P9215_12851</name>
</gene>
<dbReference type="AlphaFoldDB" id="A8G5L9"/>
<dbReference type="STRING" id="93060.P9215_12851"/>
<dbReference type="SUPFAM" id="SSF103511">
    <property type="entry name" value="Chlorophyll a-b binding protein"/>
    <property type="match status" value="1"/>
</dbReference>
<reference evidence="1 2" key="1">
    <citation type="journal article" date="2007" name="PLoS Genet.">
        <title>Patterns and implications of gene gain and loss in the evolution of Prochlorococcus.</title>
        <authorList>
            <person name="Kettler G.C."/>
            <person name="Martiny A.C."/>
            <person name="Huang K."/>
            <person name="Zucker J."/>
            <person name="Coleman M.L."/>
            <person name="Rodrigue S."/>
            <person name="Chen F."/>
            <person name="Lapidus A."/>
            <person name="Ferriera S."/>
            <person name="Johnson J."/>
            <person name="Steglich C."/>
            <person name="Church G.M."/>
            <person name="Richardson P."/>
            <person name="Chisholm S.W."/>
        </authorList>
    </citation>
    <scope>NUCLEOTIDE SEQUENCE [LARGE SCALE GENOMIC DNA]</scope>
    <source>
        <strain evidence="1 2">MIT 9215</strain>
    </source>
</reference>